<comment type="similarity">
    <text evidence="3">Belongs to the WHI5/NRM1 family.</text>
</comment>
<dbReference type="GO" id="GO:0033309">
    <property type="term" value="C:SBF transcription complex"/>
    <property type="evidence" value="ECO:0007669"/>
    <property type="project" value="TreeGrafter"/>
</dbReference>
<sequence>MTPSSSLAVDEGKRRSSMDKTKVSHLSRQLQLRLQYAKLKVEHGWHKQNLNEVENLYFRRTNSRPRQQSAYGPITQTSYSSTNNAQPLAPQTLSFKAHAFSSKVSESEQVRPHNSSAFPSSLSSAVIPSVHSATPPIAVTPNDAQSSSQGANNSPAQTSSLLPSPHIGPTFSPVVSMSLHTNSSNVTCKFSSQHLHFHLQSHILQRHIVLQFHYRLELCKNNLNPQTRLNSLPLLPPNHVQQA</sequence>
<dbReference type="InterPro" id="IPR039198">
    <property type="entry name" value="Srl3/Whi5"/>
</dbReference>
<dbReference type="GO" id="GO:0003712">
    <property type="term" value="F:transcription coregulator activity"/>
    <property type="evidence" value="ECO:0007669"/>
    <property type="project" value="TreeGrafter"/>
</dbReference>
<protein>
    <submittedName>
        <fullName evidence="10">Uncharacterized protein</fullName>
    </submittedName>
</protein>
<dbReference type="AlphaFoldDB" id="A0A9W8TTN3"/>
<evidence type="ECO:0000256" key="1">
    <source>
        <dbReference type="ARBA" id="ARBA00004123"/>
    </source>
</evidence>
<feature type="compositionally biased region" description="Basic and acidic residues" evidence="9">
    <location>
        <begin position="10"/>
        <end position="22"/>
    </location>
</feature>
<organism evidence="10 11">
    <name type="scientific">Lentinula detonsa</name>
    <dbReference type="NCBI Taxonomy" id="2804962"/>
    <lineage>
        <taxon>Eukaryota</taxon>
        <taxon>Fungi</taxon>
        <taxon>Dikarya</taxon>
        <taxon>Basidiomycota</taxon>
        <taxon>Agaricomycotina</taxon>
        <taxon>Agaricomycetes</taxon>
        <taxon>Agaricomycetidae</taxon>
        <taxon>Agaricales</taxon>
        <taxon>Marasmiineae</taxon>
        <taxon>Omphalotaceae</taxon>
        <taxon>Lentinula</taxon>
    </lineage>
</organism>
<keyword evidence="5" id="KW-0678">Repressor</keyword>
<evidence type="ECO:0000256" key="4">
    <source>
        <dbReference type="ARBA" id="ARBA00022490"/>
    </source>
</evidence>
<comment type="caution">
    <text evidence="10">The sequence shown here is derived from an EMBL/GenBank/DDBJ whole genome shotgun (WGS) entry which is preliminary data.</text>
</comment>
<evidence type="ECO:0000256" key="7">
    <source>
        <dbReference type="ARBA" id="ARBA00023163"/>
    </source>
</evidence>
<evidence type="ECO:0000313" key="11">
    <source>
        <dbReference type="Proteomes" id="UP001142393"/>
    </source>
</evidence>
<evidence type="ECO:0000256" key="2">
    <source>
        <dbReference type="ARBA" id="ARBA00004496"/>
    </source>
</evidence>
<dbReference type="PANTHER" id="PTHR28246">
    <property type="entry name" value="G1-SPECIFIC TRANSCRIPTIONAL REPRESSOR WHI5-RELATED"/>
    <property type="match status" value="1"/>
</dbReference>
<feature type="compositionally biased region" description="Polar residues" evidence="9">
    <location>
        <begin position="142"/>
        <end position="162"/>
    </location>
</feature>
<dbReference type="EMBL" id="JANVFU010000015">
    <property type="protein sequence ID" value="KAJ3740152.1"/>
    <property type="molecule type" value="Genomic_DNA"/>
</dbReference>
<feature type="region of interest" description="Disordered" evidence="9">
    <location>
        <begin position="1"/>
        <end position="24"/>
    </location>
</feature>
<keyword evidence="11" id="KW-1185">Reference proteome</keyword>
<evidence type="ECO:0000256" key="3">
    <source>
        <dbReference type="ARBA" id="ARBA00006922"/>
    </source>
</evidence>
<dbReference type="PANTHER" id="PTHR28246:SF1">
    <property type="entry name" value="G1-SPECIFIC TRANSCRIPTIONAL REPRESSOR WHI5-RELATED"/>
    <property type="match status" value="1"/>
</dbReference>
<evidence type="ECO:0000313" key="10">
    <source>
        <dbReference type="EMBL" id="KAJ3740152.1"/>
    </source>
</evidence>
<dbReference type="GO" id="GO:0000082">
    <property type="term" value="P:G1/S transition of mitotic cell cycle"/>
    <property type="evidence" value="ECO:0007669"/>
    <property type="project" value="InterPro"/>
</dbReference>
<dbReference type="GO" id="GO:0005737">
    <property type="term" value="C:cytoplasm"/>
    <property type="evidence" value="ECO:0007669"/>
    <property type="project" value="UniProtKB-SubCell"/>
</dbReference>
<evidence type="ECO:0000256" key="5">
    <source>
        <dbReference type="ARBA" id="ARBA00022491"/>
    </source>
</evidence>
<comment type="subcellular location">
    <subcellularLocation>
        <location evidence="2">Cytoplasm</location>
    </subcellularLocation>
    <subcellularLocation>
        <location evidence="1">Nucleus</location>
    </subcellularLocation>
</comment>
<feature type="region of interest" description="Disordered" evidence="9">
    <location>
        <begin position="133"/>
        <end position="165"/>
    </location>
</feature>
<gene>
    <name evidence="10" type="ORF">DFH05DRAFT_454063</name>
</gene>
<name>A0A9W8TTN3_9AGAR</name>
<keyword evidence="8" id="KW-0539">Nucleus</keyword>
<keyword evidence="7" id="KW-0804">Transcription</keyword>
<dbReference type="Proteomes" id="UP001142393">
    <property type="component" value="Unassembled WGS sequence"/>
</dbReference>
<proteinExistence type="inferred from homology"/>
<dbReference type="Pfam" id="PF08528">
    <property type="entry name" value="Whi5"/>
    <property type="match status" value="1"/>
</dbReference>
<accession>A0A9W8TTN3</accession>
<dbReference type="InterPro" id="IPR013734">
    <property type="entry name" value="TF_Nrm1/Whi5"/>
</dbReference>
<keyword evidence="6" id="KW-0805">Transcription regulation</keyword>
<evidence type="ECO:0000256" key="9">
    <source>
        <dbReference type="SAM" id="MobiDB-lite"/>
    </source>
</evidence>
<reference evidence="10 11" key="1">
    <citation type="journal article" date="2023" name="Proc. Natl. Acad. Sci. U.S.A.">
        <title>A global phylogenomic analysis of the shiitake genus Lentinula.</title>
        <authorList>
            <person name="Sierra-Patev S."/>
            <person name="Min B."/>
            <person name="Naranjo-Ortiz M."/>
            <person name="Looney B."/>
            <person name="Konkel Z."/>
            <person name="Slot J.C."/>
            <person name="Sakamoto Y."/>
            <person name="Steenwyk J.L."/>
            <person name="Rokas A."/>
            <person name="Carro J."/>
            <person name="Camarero S."/>
            <person name="Ferreira P."/>
            <person name="Molpeceres G."/>
            <person name="Ruiz-Duenas F.J."/>
            <person name="Serrano A."/>
            <person name="Henrissat B."/>
            <person name="Drula E."/>
            <person name="Hughes K.W."/>
            <person name="Mata J.L."/>
            <person name="Ishikawa N.K."/>
            <person name="Vargas-Isla R."/>
            <person name="Ushijima S."/>
            <person name="Smith C.A."/>
            <person name="Donoghue J."/>
            <person name="Ahrendt S."/>
            <person name="Andreopoulos W."/>
            <person name="He G."/>
            <person name="LaButti K."/>
            <person name="Lipzen A."/>
            <person name="Ng V."/>
            <person name="Riley R."/>
            <person name="Sandor L."/>
            <person name="Barry K."/>
            <person name="Martinez A.T."/>
            <person name="Xiao Y."/>
            <person name="Gibbons J.G."/>
            <person name="Terashima K."/>
            <person name="Grigoriev I.V."/>
            <person name="Hibbett D."/>
        </authorList>
    </citation>
    <scope>NUCLEOTIDE SEQUENCE [LARGE SCALE GENOMIC DNA]</scope>
    <source>
        <strain evidence="10 11">TFB7810</strain>
    </source>
</reference>
<evidence type="ECO:0000256" key="6">
    <source>
        <dbReference type="ARBA" id="ARBA00023015"/>
    </source>
</evidence>
<feature type="region of interest" description="Disordered" evidence="9">
    <location>
        <begin position="64"/>
        <end position="87"/>
    </location>
</feature>
<keyword evidence="4" id="KW-0963">Cytoplasm</keyword>
<evidence type="ECO:0000256" key="8">
    <source>
        <dbReference type="ARBA" id="ARBA00023242"/>
    </source>
</evidence>